<gene>
    <name evidence="1" type="ORF">CDEB00056_LOCUS2272</name>
</gene>
<dbReference type="AlphaFoldDB" id="A0A7S3PVY5"/>
<dbReference type="SUPFAM" id="SSF53335">
    <property type="entry name" value="S-adenosyl-L-methionine-dependent methyltransferases"/>
    <property type="match status" value="1"/>
</dbReference>
<sequence length="316" mass="35654">MRITKERKNSPSQWLRTLGLLVIVTVASLCSYQTGHNAAKLKYEMQVNIFSSPTVTNPVSEKATETTAVEQNAVKVDPPADVKNNDTAGYSEYLTKGEEIFYETAKTFNPTTDKVTDHTYQIMYGRFLLPYYHQNPNMKFLEIGLGCNMGYGPGASVNVWKALFPKANLWEAEYDAKCVEKHRDGTLKGINVLTGDQGNDAVLDSWIETSGGNFDVVIDDGGHQNCQIWHSFLKLWPTVKPGGLYFIEDLQVGRKTGPRGYRKFKTDTCDKDLIAFEKLKEFGDMMIYDEQKEKAHASDIEFIFCQHEACVLGKKK</sequence>
<evidence type="ECO:0008006" key="2">
    <source>
        <dbReference type="Google" id="ProtNLM"/>
    </source>
</evidence>
<accession>A0A7S3PVY5</accession>
<dbReference type="EMBL" id="HBIO01003324">
    <property type="protein sequence ID" value="CAE0457431.1"/>
    <property type="molecule type" value="Transcribed_RNA"/>
</dbReference>
<name>A0A7S3PVY5_9STRA</name>
<evidence type="ECO:0000313" key="1">
    <source>
        <dbReference type="EMBL" id="CAE0457431.1"/>
    </source>
</evidence>
<protein>
    <recommendedName>
        <fullName evidence="2">Methyltransferase domain-containing protein</fullName>
    </recommendedName>
</protein>
<reference evidence="1" key="1">
    <citation type="submission" date="2021-01" db="EMBL/GenBank/DDBJ databases">
        <authorList>
            <person name="Corre E."/>
            <person name="Pelletier E."/>
            <person name="Niang G."/>
            <person name="Scheremetjew M."/>
            <person name="Finn R."/>
            <person name="Kale V."/>
            <person name="Holt S."/>
            <person name="Cochrane G."/>
            <person name="Meng A."/>
            <person name="Brown T."/>
            <person name="Cohen L."/>
        </authorList>
    </citation>
    <scope>NUCLEOTIDE SEQUENCE</scope>
    <source>
        <strain evidence="1">MM31A-1</strain>
    </source>
</reference>
<organism evidence="1">
    <name type="scientific">Chaetoceros debilis</name>
    <dbReference type="NCBI Taxonomy" id="122233"/>
    <lineage>
        <taxon>Eukaryota</taxon>
        <taxon>Sar</taxon>
        <taxon>Stramenopiles</taxon>
        <taxon>Ochrophyta</taxon>
        <taxon>Bacillariophyta</taxon>
        <taxon>Coscinodiscophyceae</taxon>
        <taxon>Chaetocerotophycidae</taxon>
        <taxon>Chaetocerotales</taxon>
        <taxon>Chaetocerotaceae</taxon>
        <taxon>Chaetoceros</taxon>
    </lineage>
</organism>
<proteinExistence type="predicted"/>
<dbReference type="InterPro" id="IPR029063">
    <property type="entry name" value="SAM-dependent_MTases_sf"/>
</dbReference>
<dbReference type="Gene3D" id="3.40.50.150">
    <property type="entry name" value="Vaccinia Virus protein VP39"/>
    <property type="match status" value="1"/>
</dbReference>